<feature type="transmembrane region" description="Helical" evidence="6">
    <location>
        <begin position="293"/>
        <end position="310"/>
    </location>
</feature>
<evidence type="ECO:0000313" key="8">
    <source>
        <dbReference type="EMBL" id="GGE30107.1"/>
    </source>
</evidence>
<evidence type="ECO:0000256" key="3">
    <source>
        <dbReference type="ARBA" id="ARBA00022692"/>
    </source>
</evidence>
<dbReference type="Pfam" id="PF07690">
    <property type="entry name" value="MFS_1"/>
    <property type="match status" value="1"/>
</dbReference>
<dbReference type="GO" id="GO:0005886">
    <property type="term" value="C:plasma membrane"/>
    <property type="evidence" value="ECO:0007669"/>
    <property type="project" value="UniProtKB-SubCell"/>
</dbReference>
<comment type="subcellular location">
    <subcellularLocation>
        <location evidence="1">Cell membrane</location>
        <topology evidence="1">Multi-pass membrane protein</topology>
    </subcellularLocation>
</comment>
<evidence type="ECO:0000313" key="9">
    <source>
        <dbReference type="Proteomes" id="UP000628775"/>
    </source>
</evidence>
<evidence type="ECO:0000256" key="2">
    <source>
        <dbReference type="ARBA" id="ARBA00022448"/>
    </source>
</evidence>
<accession>A0A8J2VMB8</accession>
<feature type="transmembrane region" description="Helical" evidence="6">
    <location>
        <begin position="168"/>
        <end position="187"/>
    </location>
</feature>
<keyword evidence="2" id="KW-0813">Transport</keyword>
<evidence type="ECO:0000256" key="5">
    <source>
        <dbReference type="ARBA" id="ARBA00023136"/>
    </source>
</evidence>
<evidence type="ECO:0000259" key="7">
    <source>
        <dbReference type="PROSITE" id="PS50850"/>
    </source>
</evidence>
<name>A0A8J2VMB8_9BACL</name>
<protein>
    <submittedName>
        <fullName evidence="8">MFS transporter</fullName>
    </submittedName>
</protein>
<dbReference type="Proteomes" id="UP000628775">
    <property type="component" value="Unassembled WGS sequence"/>
</dbReference>
<dbReference type="PANTHER" id="PTHR23506">
    <property type="entry name" value="GH10249P"/>
    <property type="match status" value="1"/>
</dbReference>
<sequence length="420" mass="45937">MVKGSDVASSRSIQAVALITALSLTGDSMLYIALPVYWREAGLDSLWQVGLLLSINRFVRLPLNPIVGWCYQKISLRMGLSFAIILGFVTTCGYGLIKGIIAWLVLRCLWGCAWSFLRIGGLSSVVHFSFQRHRGKMMGTYNGLYRLGSLVGMLLGGLFVPVVGLRTVSLVLGIAALCGLPLIVRFVPPISRSRAEEPKKQRGNMLILLRSFFSIQALLVMISGFFVIMLYQGIFVSTLSSAIEHFYGKELKVFGLLLTATFLSGLMQALRWGWEPFLAVGVGKWSDGARGRIPIYVVALFIAAVAISLLSMTQPIIVWIAIILVFMLSATAMTTLTDTLASDVARTKGENAVSFLTIYSIIEDLGAALGPFIAYLLIPLKSGFQSLYLGGALLFIMLAVLWLFQKKHGLSSKWVGKQSC</sequence>
<evidence type="ECO:0000256" key="1">
    <source>
        <dbReference type="ARBA" id="ARBA00004651"/>
    </source>
</evidence>
<dbReference type="Gene3D" id="1.20.1250.20">
    <property type="entry name" value="MFS general substrate transporter like domains"/>
    <property type="match status" value="1"/>
</dbReference>
<keyword evidence="4 6" id="KW-1133">Transmembrane helix</keyword>
<keyword evidence="3 6" id="KW-0812">Transmembrane</keyword>
<feature type="transmembrane region" description="Helical" evidence="6">
    <location>
        <begin position="12"/>
        <end position="34"/>
    </location>
</feature>
<dbReference type="PROSITE" id="PS50850">
    <property type="entry name" value="MFS"/>
    <property type="match status" value="1"/>
</dbReference>
<proteinExistence type="predicted"/>
<reference evidence="8" key="2">
    <citation type="submission" date="2020-09" db="EMBL/GenBank/DDBJ databases">
        <authorList>
            <person name="Sun Q."/>
            <person name="Zhou Y."/>
        </authorList>
    </citation>
    <scope>NUCLEOTIDE SEQUENCE</scope>
    <source>
        <strain evidence="8">CGMCC 1.15371</strain>
    </source>
</reference>
<gene>
    <name evidence="8" type="ORF">GCM10011391_05850</name>
</gene>
<dbReference type="InterPro" id="IPR050930">
    <property type="entry name" value="MFS_Vesicular_Transporter"/>
</dbReference>
<feature type="transmembrane region" description="Helical" evidence="6">
    <location>
        <begin position="384"/>
        <end position="404"/>
    </location>
</feature>
<keyword evidence="5 6" id="KW-0472">Membrane</keyword>
<keyword evidence="9" id="KW-1185">Reference proteome</keyword>
<feature type="transmembrane region" description="Helical" evidence="6">
    <location>
        <begin position="207"/>
        <end position="231"/>
    </location>
</feature>
<feature type="transmembrane region" description="Helical" evidence="6">
    <location>
        <begin position="316"/>
        <end position="341"/>
    </location>
</feature>
<feature type="transmembrane region" description="Helical" evidence="6">
    <location>
        <begin position="103"/>
        <end position="122"/>
    </location>
</feature>
<feature type="transmembrane region" description="Helical" evidence="6">
    <location>
        <begin position="75"/>
        <end position="97"/>
    </location>
</feature>
<dbReference type="SUPFAM" id="SSF103473">
    <property type="entry name" value="MFS general substrate transporter"/>
    <property type="match status" value="1"/>
</dbReference>
<feature type="domain" description="Major facilitator superfamily (MFS) profile" evidence="7">
    <location>
        <begin position="12"/>
        <end position="409"/>
    </location>
</feature>
<dbReference type="InterPro" id="IPR020846">
    <property type="entry name" value="MFS_dom"/>
</dbReference>
<dbReference type="GO" id="GO:0022857">
    <property type="term" value="F:transmembrane transporter activity"/>
    <property type="evidence" value="ECO:0007669"/>
    <property type="project" value="InterPro"/>
</dbReference>
<feature type="transmembrane region" description="Helical" evidence="6">
    <location>
        <begin position="143"/>
        <end position="162"/>
    </location>
</feature>
<dbReference type="RefSeq" id="WP_188688743.1">
    <property type="nucleotide sequence ID" value="NZ_BMIR01000001.1"/>
</dbReference>
<comment type="caution">
    <text evidence="8">The sequence shown here is derived from an EMBL/GenBank/DDBJ whole genome shotgun (WGS) entry which is preliminary data.</text>
</comment>
<dbReference type="EMBL" id="BMIR01000001">
    <property type="protein sequence ID" value="GGE30107.1"/>
    <property type="molecule type" value="Genomic_DNA"/>
</dbReference>
<organism evidence="8 9">
    <name type="scientific">Pullulanibacillus camelliae</name>
    <dbReference type="NCBI Taxonomy" id="1707096"/>
    <lineage>
        <taxon>Bacteria</taxon>
        <taxon>Bacillati</taxon>
        <taxon>Bacillota</taxon>
        <taxon>Bacilli</taxon>
        <taxon>Bacillales</taxon>
        <taxon>Sporolactobacillaceae</taxon>
        <taxon>Pullulanibacillus</taxon>
    </lineage>
</organism>
<evidence type="ECO:0000256" key="4">
    <source>
        <dbReference type="ARBA" id="ARBA00022989"/>
    </source>
</evidence>
<dbReference type="InterPro" id="IPR036259">
    <property type="entry name" value="MFS_trans_sf"/>
</dbReference>
<reference evidence="8" key="1">
    <citation type="journal article" date="2014" name="Int. J. Syst. Evol. Microbiol.">
        <title>Complete genome sequence of Corynebacterium casei LMG S-19264T (=DSM 44701T), isolated from a smear-ripened cheese.</title>
        <authorList>
            <consortium name="US DOE Joint Genome Institute (JGI-PGF)"/>
            <person name="Walter F."/>
            <person name="Albersmeier A."/>
            <person name="Kalinowski J."/>
            <person name="Ruckert C."/>
        </authorList>
    </citation>
    <scope>NUCLEOTIDE SEQUENCE</scope>
    <source>
        <strain evidence="8">CGMCC 1.15371</strain>
    </source>
</reference>
<dbReference type="PANTHER" id="PTHR23506:SF23">
    <property type="entry name" value="GH10249P"/>
    <property type="match status" value="1"/>
</dbReference>
<feature type="transmembrane region" description="Helical" evidence="6">
    <location>
        <begin position="353"/>
        <end position="378"/>
    </location>
</feature>
<dbReference type="AlphaFoldDB" id="A0A8J2VMB8"/>
<dbReference type="InterPro" id="IPR011701">
    <property type="entry name" value="MFS"/>
</dbReference>
<evidence type="ECO:0000256" key="6">
    <source>
        <dbReference type="SAM" id="Phobius"/>
    </source>
</evidence>